<evidence type="ECO:0000256" key="7">
    <source>
        <dbReference type="ARBA" id="ARBA00022688"/>
    </source>
</evidence>
<dbReference type="PANTHER" id="PTHR11048">
    <property type="entry name" value="PRENYLTRANSFERASES"/>
    <property type="match status" value="1"/>
</dbReference>
<dbReference type="Gene3D" id="1.10.357.140">
    <property type="entry name" value="UbiA prenyltransferase"/>
    <property type="match status" value="1"/>
</dbReference>
<protein>
    <recommendedName>
        <fullName evidence="11 12">4-hydroxybenzoate octaprenyltransferase</fullName>
        <ecNumber evidence="11 12">2.5.1.39</ecNumber>
    </recommendedName>
    <alternativeName>
        <fullName evidence="11">4-HB polyprenyltransferase</fullName>
    </alternativeName>
</protein>
<organism evidence="13 14">
    <name type="scientific">Legionella jordanis</name>
    <dbReference type="NCBI Taxonomy" id="456"/>
    <lineage>
        <taxon>Bacteria</taxon>
        <taxon>Pseudomonadati</taxon>
        <taxon>Pseudomonadota</taxon>
        <taxon>Gammaproteobacteria</taxon>
        <taxon>Legionellales</taxon>
        <taxon>Legionellaceae</taxon>
        <taxon>Legionella</taxon>
    </lineage>
</organism>
<dbReference type="InterPro" id="IPR006370">
    <property type="entry name" value="HB_polyprenyltransferase-like"/>
</dbReference>
<dbReference type="Gene3D" id="1.20.120.1780">
    <property type="entry name" value="UbiA prenyltransferase"/>
    <property type="match status" value="1"/>
</dbReference>
<comment type="subcellular location">
    <subcellularLocation>
        <location evidence="11">Cell inner membrane</location>
        <topology evidence="11">Multi-pass membrane protein</topology>
    </subcellularLocation>
    <subcellularLocation>
        <location evidence="2">Membrane</location>
        <topology evidence="2">Multi-pass membrane protein</topology>
    </subcellularLocation>
</comment>
<dbReference type="HAMAP" id="MF_01635">
    <property type="entry name" value="UbiA"/>
    <property type="match status" value="1"/>
</dbReference>
<feature type="transmembrane region" description="Helical" evidence="11">
    <location>
        <begin position="226"/>
        <end position="244"/>
    </location>
</feature>
<dbReference type="Proteomes" id="UP000055035">
    <property type="component" value="Unassembled WGS sequence"/>
</dbReference>
<dbReference type="InterPro" id="IPR030470">
    <property type="entry name" value="UbiA_prenylTrfase_CS"/>
</dbReference>
<accession>A0A0W0VA96</accession>
<evidence type="ECO:0000256" key="11">
    <source>
        <dbReference type="HAMAP-Rule" id="MF_01635"/>
    </source>
</evidence>
<evidence type="ECO:0000256" key="3">
    <source>
        <dbReference type="ARBA" id="ARBA00005985"/>
    </source>
</evidence>
<keyword evidence="10 11" id="KW-0472">Membrane</keyword>
<dbReference type="CDD" id="cd13959">
    <property type="entry name" value="PT_UbiA_COQ2"/>
    <property type="match status" value="1"/>
</dbReference>
<evidence type="ECO:0000313" key="14">
    <source>
        <dbReference type="Proteomes" id="UP000055035"/>
    </source>
</evidence>
<dbReference type="GO" id="GO:0005886">
    <property type="term" value="C:plasma membrane"/>
    <property type="evidence" value="ECO:0007669"/>
    <property type="project" value="UniProtKB-SubCell"/>
</dbReference>
<comment type="cofactor">
    <cofactor evidence="1 11">
        <name>Mg(2+)</name>
        <dbReference type="ChEBI" id="CHEBI:18420"/>
    </cofactor>
</comment>
<dbReference type="EMBL" id="LNYJ01000011">
    <property type="protein sequence ID" value="KTD17077.1"/>
    <property type="molecule type" value="Genomic_DNA"/>
</dbReference>
<keyword evidence="9 11" id="KW-1133">Transmembrane helix</keyword>
<keyword evidence="4 11" id="KW-1003">Cell membrane</keyword>
<dbReference type="OrthoDB" id="9782418at2"/>
<evidence type="ECO:0000256" key="12">
    <source>
        <dbReference type="NCBIfam" id="TIGR01474"/>
    </source>
</evidence>
<evidence type="ECO:0000256" key="8">
    <source>
        <dbReference type="ARBA" id="ARBA00022692"/>
    </source>
</evidence>
<keyword evidence="11" id="KW-0460">Magnesium</keyword>
<keyword evidence="5 11" id="KW-0997">Cell inner membrane</keyword>
<keyword evidence="8 11" id="KW-0812">Transmembrane</keyword>
<evidence type="ECO:0000256" key="6">
    <source>
        <dbReference type="ARBA" id="ARBA00022679"/>
    </source>
</evidence>
<comment type="catalytic activity">
    <reaction evidence="11">
        <text>all-trans-octaprenyl diphosphate + 4-hydroxybenzoate = 4-hydroxy-3-(all-trans-octaprenyl)benzoate + diphosphate</text>
        <dbReference type="Rhea" id="RHEA:27782"/>
        <dbReference type="ChEBI" id="CHEBI:1617"/>
        <dbReference type="ChEBI" id="CHEBI:17879"/>
        <dbReference type="ChEBI" id="CHEBI:33019"/>
        <dbReference type="ChEBI" id="CHEBI:57711"/>
        <dbReference type="EC" id="2.5.1.39"/>
    </reaction>
</comment>
<comment type="similarity">
    <text evidence="3 11">Belongs to the UbiA prenyltransferase family.</text>
</comment>
<evidence type="ECO:0000256" key="5">
    <source>
        <dbReference type="ARBA" id="ARBA00022519"/>
    </source>
</evidence>
<comment type="pathway">
    <text evidence="11">Cofactor biosynthesis; ubiquinone biosynthesis.</text>
</comment>
<dbReference type="FunFam" id="1.10.357.140:FF:000008">
    <property type="entry name" value="4-hydroxybenzoate octaprenyltransferase"/>
    <property type="match status" value="1"/>
</dbReference>
<dbReference type="InterPro" id="IPR000537">
    <property type="entry name" value="UbiA_prenyltransferase"/>
</dbReference>
<evidence type="ECO:0000313" key="13">
    <source>
        <dbReference type="EMBL" id="KTD17077.1"/>
    </source>
</evidence>
<keyword evidence="6 11" id="KW-0808">Transferase</keyword>
<dbReference type="NCBIfam" id="TIGR01474">
    <property type="entry name" value="ubiA_proteo"/>
    <property type="match status" value="1"/>
</dbReference>
<evidence type="ECO:0000256" key="2">
    <source>
        <dbReference type="ARBA" id="ARBA00004141"/>
    </source>
</evidence>
<feature type="transmembrane region" description="Helical" evidence="11">
    <location>
        <begin position="137"/>
        <end position="154"/>
    </location>
</feature>
<dbReference type="RefSeq" id="WP_082647157.1">
    <property type="nucleotide sequence ID" value="NZ_CAAAIC010000003.1"/>
</dbReference>
<feature type="transmembrane region" description="Helical" evidence="11">
    <location>
        <begin position="111"/>
        <end position="128"/>
    </location>
</feature>
<keyword evidence="7 11" id="KW-0831">Ubiquinone biosynthesis</keyword>
<dbReference type="PROSITE" id="PS00943">
    <property type="entry name" value="UBIA"/>
    <property type="match status" value="1"/>
</dbReference>
<gene>
    <name evidence="11 13" type="primary">ubiA</name>
    <name evidence="13" type="ORF">Ljor_1383</name>
</gene>
<dbReference type="InterPro" id="IPR039653">
    <property type="entry name" value="Prenyltransferase"/>
</dbReference>
<evidence type="ECO:0000256" key="10">
    <source>
        <dbReference type="ARBA" id="ARBA00023136"/>
    </source>
</evidence>
<feature type="transmembrane region" description="Helical" evidence="11">
    <location>
        <begin position="44"/>
        <end position="63"/>
    </location>
</feature>
<name>A0A0W0VA96_9GAMM</name>
<evidence type="ECO:0000256" key="9">
    <source>
        <dbReference type="ARBA" id="ARBA00022989"/>
    </source>
</evidence>
<keyword evidence="14" id="KW-1185">Reference proteome</keyword>
<dbReference type="PANTHER" id="PTHR11048:SF28">
    <property type="entry name" value="4-HYDROXYBENZOATE POLYPRENYLTRANSFERASE, MITOCHONDRIAL"/>
    <property type="match status" value="1"/>
</dbReference>
<dbReference type="Pfam" id="PF01040">
    <property type="entry name" value="UbiA"/>
    <property type="match status" value="1"/>
</dbReference>
<reference evidence="13 14" key="1">
    <citation type="submission" date="2015-11" db="EMBL/GenBank/DDBJ databases">
        <title>Genomic analysis of 38 Legionella species identifies large and diverse effector repertoires.</title>
        <authorList>
            <person name="Burstein D."/>
            <person name="Amaro F."/>
            <person name="Zusman T."/>
            <person name="Lifshitz Z."/>
            <person name="Cohen O."/>
            <person name="Gilbert J.A."/>
            <person name="Pupko T."/>
            <person name="Shuman H.A."/>
            <person name="Segal G."/>
        </authorList>
    </citation>
    <scope>NUCLEOTIDE SEQUENCE [LARGE SCALE GENOMIC DNA]</scope>
    <source>
        <strain evidence="13 14">BL-540</strain>
    </source>
</reference>
<sequence>MNWRAYLSLMRFDKPIGILLLWWPTAWALWLANAGQPSKTLVGLFFLGTTLMRAAGCVMNDIADRNIDRHVQRTKNRPLTSGQLSLQEALAILFVLLLGSLVVLTQLPKECFYYALIAVFITILYPFCKRFLQSPQLVLSIAFSMGIPMVYAASNQSLDKTMWLLMLINALWIIAYDTEYAMVDREDDLKIGVKSTAILFASYDRLVIGLLQVLFHLLWLPLALDLASGFFWCCWLLASFNLLLQQKLLANRKSQDCFKAFLSNNYYGLLMWSGIVLSRWN</sequence>
<comment type="function">
    <text evidence="11">Catalyzes the prenylation of para-hydroxybenzoate (PHB) with an all-trans polyprenyl group. Mediates the second step in the final reaction sequence of ubiquinone-8 (UQ-8) biosynthesis, which is the condensation of the polyisoprenoid side chain with PHB, generating the first membrane-bound Q intermediate 3-octaprenyl-4-hydroxybenzoate.</text>
</comment>
<dbReference type="UniPathway" id="UPA00232"/>
<comment type="caution">
    <text evidence="13">The sequence shown here is derived from an EMBL/GenBank/DDBJ whole genome shotgun (WGS) entry which is preliminary data.</text>
</comment>
<feature type="transmembrane region" description="Helical" evidence="11">
    <location>
        <begin position="160"/>
        <end position="176"/>
    </location>
</feature>
<dbReference type="FunFam" id="1.20.120.1780:FF:000001">
    <property type="entry name" value="4-hydroxybenzoate octaprenyltransferase"/>
    <property type="match status" value="1"/>
</dbReference>
<dbReference type="GO" id="GO:0006744">
    <property type="term" value="P:ubiquinone biosynthetic process"/>
    <property type="evidence" value="ECO:0007669"/>
    <property type="project" value="UniProtKB-UniRule"/>
</dbReference>
<feature type="transmembrane region" description="Helical" evidence="11">
    <location>
        <begin position="84"/>
        <end position="105"/>
    </location>
</feature>
<evidence type="ECO:0000256" key="1">
    <source>
        <dbReference type="ARBA" id="ARBA00001946"/>
    </source>
</evidence>
<dbReference type="PATRIC" id="fig|456.5.peg.1478"/>
<dbReference type="GO" id="GO:0008412">
    <property type="term" value="F:4-hydroxybenzoate polyprenyltransferase activity"/>
    <property type="evidence" value="ECO:0007669"/>
    <property type="project" value="UniProtKB-UniRule"/>
</dbReference>
<proteinExistence type="inferred from homology"/>
<dbReference type="STRING" id="456.Ljor_1383"/>
<dbReference type="EC" id="2.5.1.39" evidence="11 12"/>
<dbReference type="InterPro" id="IPR044878">
    <property type="entry name" value="UbiA_sf"/>
</dbReference>
<evidence type="ECO:0000256" key="4">
    <source>
        <dbReference type="ARBA" id="ARBA00022475"/>
    </source>
</evidence>
<dbReference type="AlphaFoldDB" id="A0A0W0VA96"/>